<dbReference type="PROSITE" id="PS50067">
    <property type="entry name" value="KINESIN_MOTOR_2"/>
    <property type="match status" value="1"/>
</dbReference>
<evidence type="ECO:0000256" key="2">
    <source>
        <dbReference type="PROSITE-ProRule" id="PRU00283"/>
    </source>
</evidence>
<dbReference type="GO" id="GO:0003777">
    <property type="term" value="F:microtubule motor activity"/>
    <property type="evidence" value="ECO:0007669"/>
    <property type="project" value="InterPro"/>
</dbReference>
<evidence type="ECO:0000313" key="4">
    <source>
        <dbReference type="EMBL" id="KAF6160340.1"/>
    </source>
</evidence>
<dbReference type="InterPro" id="IPR027640">
    <property type="entry name" value="Kinesin-like_fam"/>
</dbReference>
<dbReference type="SMART" id="SM00129">
    <property type="entry name" value="KISc"/>
    <property type="match status" value="1"/>
</dbReference>
<name>A0A7J7MZZ1_9MAGN</name>
<dbReference type="OrthoDB" id="3176171at2759"/>
<dbReference type="GO" id="GO:0015630">
    <property type="term" value="C:microtubule cytoskeleton"/>
    <property type="evidence" value="ECO:0007669"/>
    <property type="project" value="TreeGrafter"/>
</dbReference>
<dbReference type="InterPro" id="IPR036961">
    <property type="entry name" value="Kinesin_motor_dom_sf"/>
</dbReference>
<comment type="similarity">
    <text evidence="2">Belongs to the TRAFAC class myosin-kinesin ATPase superfamily. Kinesin family.</text>
</comment>
<dbReference type="GO" id="GO:0005524">
    <property type="term" value="F:ATP binding"/>
    <property type="evidence" value="ECO:0007669"/>
    <property type="project" value="UniProtKB-UniRule"/>
</dbReference>
<feature type="binding site" evidence="2">
    <location>
        <begin position="188"/>
        <end position="195"/>
    </location>
    <ligand>
        <name>ATP</name>
        <dbReference type="ChEBI" id="CHEBI:30616"/>
    </ligand>
</feature>
<dbReference type="Gene3D" id="3.40.850.10">
    <property type="entry name" value="Kinesin motor domain"/>
    <property type="match status" value="1"/>
</dbReference>
<dbReference type="GO" id="GO:0007018">
    <property type="term" value="P:microtubule-based movement"/>
    <property type="evidence" value="ECO:0007669"/>
    <property type="project" value="InterPro"/>
</dbReference>
<dbReference type="Proteomes" id="UP000541444">
    <property type="component" value="Unassembled WGS sequence"/>
</dbReference>
<dbReference type="EMBL" id="JACGCM010001165">
    <property type="protein sequence ID" value="KAF6160340.1"/>
    <property type="molecule type" value="Genomic_DNA"/>
</dbReference>
<organism evidence="4 5">
    <name type="scientific">Kingdonia uniflora</name>
    <dbReference type="NCBI Taxonomy" id="39325"/>
    <lineage>
        <taxon>Eukaryota</taxon>
        <taxon>Viridiplantae</taxon>
        <taxon>Streptophyta</taxon>
        <taxon>Embryophyta</taxon>
        <taxon>Tracheophyta</taxon>
        <taxon>Spermatophyta</taxon>
        <taxon>Magnoliopsida</taxon>
        <taxon>Ranunculales</taxon>
        <taxon>Circaeasteraceae</taxon>
        <taxon>Kingdonia</taxon>
    </lineage>
</organism>
<keyword evidence="2" id="KW-0547">Nucleotide-binding</keyword>
<proteinExistence type="inferred from homology"/>
<gene>
    <name evidence="4" type="ORF">GIB67_019109</name>
</gene>
<evidence type="ECO:0000259" key="3">
    <source>
        <dbReference type="PROSITE" id="PS50067"/>
    </source>
</evidence>
<dbReference type="InterPro" id="IPR001752">
    <property type="entry name" value="Kinesin_motor_dom"/>
</dbReference>
<accession>A0A7J7MZZ1</accession>
<reference evidence="4 5" key="1">
    <citation type="journal article" date="2020" name="IScience">
        <title>Genome Sequencing of the Endangered Kingdonia uniflora (Circaeasteraceae, Ranunculales) Reveals Potential Mechanisms of Evolutionary Specialization.</title>
        <authorList>
            <person name="Sun Y."/>
            <person name="Deng T."/>
            <person name="Zhang A."/>
            <person name="Moore M.J."/>
            <person name="Landis J.B."/>
            <person name="Lin N."/>
            <person name="Zhang H."/>
            <person name="Zhang X."/>
            <person name="Huang J."/>
            <person name="Zhang X."/>
            <person name="Sun H."/>
            <person name="Wang H."/>
        </authorList>
    </citation>
    <scope>NUCLEOTIDE SEQUENCE [LARGE SCALE GENOMIC DNA]</scope>
    <source>
        <strain evidence="4">TB1705</strain>
        <tissue evidence="4">Leaf</tissue>
    </source>
</reference>
<dbReference type="Pfam" id="PF00225">
    <property type="entry name" value="Kinesin"/>
    <property type="match status" value="1"/>
</dbReference>
<dbReference type="GO" id="GO:0008017">
    <property type="term" value="F:microtubule binding"/>
    <property type="evidence" value="ECO:0007669"/>
    <property type="project" value="InterPro"/>
</dbReference>
<dbReference type="PANTHER" id="PTHR47972:SF2">
    <property type="entry name" value="KINESIN-LIKE PROTEIN KIN-14S"/>
    <property type="match status" value="1"/>
</dbReference>
<evidence type="ECO:0000256" key="1">
    <source>
        <dbReference type="ARBA" id="ARBA00023175"/>
    </source>
</evidence>
<feature type="domain" description="Kinesin motor" evidence="3">
    <location>
        <begin position="169"/>
        <end position="374"/>
    </location>
</feature>
<dbReference type="PANTHER" id="PTHR47972">
    <property type="entry name" value="KINESIN-LIKE PROTEIN KLP-3"/>
    <property type="match status" value="1"/>
</dbReference>
<dbReference type="AlphaFoldDB" id="A0A7J7MZZ1"/>
<dbReference type="InterPro" id="IPR027413">
    <property type="entry name" value="GROEL-like_equatorial_sf"/>
</dbReference>
<evidence type="ECO:0000313" key="5">
    <source>
        <dbReference type="Proteomes" id="UP000541444"/>
    </source>
</evidence>
<dbReference type="Gene3D" id="1.10.560.10">
    <property type="entry name" value="GroEL-like equatorial domain"/>
    <property type="match status" value="1"/>
</dbReference>
<comment type="caution">
    <text evidence="4">The sequence shown here is derived from an EMBL/GenBank/DDBJ whole genome shotgun (WGS) entry which is preliminary data.</text>
</comment>
<dbReference type="SUPFAM" id="SSF52540">
    <property type="entry name" value="P-loop containing nucleoside triphosphate hydrolases"/>
    <property type="match status" value="1"/>
</dbReference>
<keyword evidence="2" id="KW-0067">ATP-binding</keyword>
<keyword evidence="1 2" id="KW-0505">Motor protein</keyword>
<protein>
    <recommendedName>
        <fullName evidence="3">Kinesin motor domain-containing protein</fullName>
    </recommendedName>
</protein>
<dbReference type="InterPro" id="IPR027417">
    <property type="entry name" value="P-loop_NTPase"/>
</dbReference>
<keyword evidence="5" id="KW-1185">Reference proteome</keyword>
<sequence>MQGTWGLNDLNLNTSPAASQIVSPVIANEINLILTISNTRGKAKSTRKTTSTPIIVEDVAEAEDLNLVLTRSNTRGNTKSKRKTVSTPIVVEDVLEASEEVHNDKEQYSNSKNWSFDDFVNLACAWSQVSQNHTTTNNQKAATFWFKVVADFWNLHSSFQIQEAVYAKTSPVVTSVLDEFNVCIFACGKTGMGKTFTMRGTHENRRVNYKTLEQVFRMTNERTTTPRYELFVSMSEVYNEKIRDLLVESSDHLKKNFILIEYALCTNVDCRVTLFMILKRRNIIFKKSFGAPKVTKDGVAVANSTELNLRNELRIWVPHEPHSFPVLYLTRDVKSIPAAMNAMDLKCGITLAVNSLVTCLKNSARMICISDEIA</sequence>